<evidence type="ECO:0000256" key="2">
    <source>
        <dbReference type="ARBA" id="ARBA00022527"/>
    </source>
</evidence>
<dbReference type="OrthoDB" id="1933550at2759"/>
<dbReference type="GO" id="GO:0005524">
    <property type="term" value="F:ATP binding"/>
    <property type="evidence" value="ECO:0007669"/>
    <property type="project" value="UniProtKB-KW"/>
</dbReference>
<dbReference type="PROSITE" id="PS50948">
    <property type="entry name" value="PAN"/>
    <property type="match status" value="1"/>
</dbReference>
<proteinExistence type="predicted"/>
<evidence type="ECO:0000256" key="4">
    <source>
        <dbReference type="ARBA" id="ARBA00022729"/>
    </source>
</evidence>
<dbReference type="Pfam" id="PF01453">
    <property type="entry name" value="B_lectin"/>
    <property type="match status" value="2"/>
</dbReference>
<keyword evidence="9" id="KW-0325">Glycoprotein</keyword>
<dbReference type="EC" id="2.7.11.1" evidence="1"/>
<dbReference type="CDD" id="cd00028">
    <property type="entry name" value="B_lectin"/>
    <property type="match status" value="1"/>
</dbReference>
<dbReference type="FunFam" id="2.90.10.10:FF:000005">
    <property type="entry name" value="G-type lectin S-receptor-like serine/threonine-protein kinase"/>
    <property type="match status" value="1"/>
</dbReference>
<evidence type="ECO:0000256" key="10">
    <source>
        <dbReference type="ARBA" id="ARBA00047899"/>
    </source>
</evidence>
<dbReference type="PROSITE" id="PS00108">
    <property type="entry name" value="PROTEIN_KINASE_ST"/>
    <property type="match status" value="1"/>
</dbReference>
<dbReference type="SUPFAM" id="SSF51110">
    <property type="entry name" value="alpha-D-mannose-specific plant lectins"/>
    <property type="match status" value="2"/>
</dbReference>
<dbReference type="PROSITE" id="PS50927">
    <property type="entry name" value="BULB_LECTIN"/>
    <property type="match status" value="2"/>
</dbReference>
<keyword evidence="3" id="KW-0808">Transferase</keyword>
<dbReference type="PROSITE" id="PS50026">
    <property type="entry name" value="EGF_3"/>
    <property type="match status" value="1"/>
</dbReference>
<dbReference type="PANTHER" id="PTHR32444">
    <property type="entry name" value="BULB-TYPE LECTIN DOMAIN-CONTAINING PROTEIN"/>
    <property type="match status" value="1"/>
</dbReference>
<evidence type="ECO:0000256" key="6">
    <source>
        <dbReference type="ARBA" id="ARBA00022777"/>
    </source>
</evidence>
<feature type="transmembrane region" description="Helical" evidence="13">
    <location>
        <begin position="580"/>
        <end position="598"/>
    </location>
</feature>
<keyword evidence="6" id="KW-0418">Kinase</keyword>
<dbReference type="Proteomes" id="UP000327013">
    <property type="component" value="Chromosome 1"/>
</dbReference>
<dbReference type="InterPro" id="IPR036426">
    <property type="entry name" value="Bulb-type_lectin_dom_sf"/>
</dbReference>
<evidence type="ECO:0000259" key="15">
    <source>
        <dbReference type="PROSITE" id="PS50011"/>
    </source>
</evidence>
<keyword evidence="2" id="KW-0723">Serine/threonine-protein kinase</keyword>
<evidence type="ECO:0000313" key="20">
    <source>
        <dbReference type="Proteomes" id="UP000327013"/>
    </source>
</evidence>
<feature type="chain" id="PRO_5024289835" description="non-specific serine/threonine protein kinase" evidence="14">
    <location>
        <begin position="23"/>
        <end position="964"/>
    </location>
</feature>
<feature type="domain" description="EGF-like" evidence="16">
    <location>
        <begin position="279"/>
        <end position="317"/>
    </location>
</feature>
<feature type="domain" description="Apple" evidence="18">
    <location>
        <begin position="338"/>
        <end position="422"/>
    </location>
</feature>
<feature type="transmembrane region" description="Helical" evidence="13">
    <location>
        <begin position="439"/>
        <end position="463"/>
    </location>
</feature>
<evidence type="ECO:0000256" key="12">
    <source>
        <dbReference type="PROSITE-ProRule" id="PRU00076"/>
    </source>
</evidence>
<feature type="domain" description="Bulb-type lectin" evidence="17">
    <location>
        <begin position="23"/>
        <end position="145"/>
    </location>
</feature>
<dbReference type="InterPro" id="IPR003609">
    <property type="entry name" value="Pan_app"/>
</dbReference>
<evidence type="ECO:0000259" key="16">
    <source>
        <dbReference type="PROSITE" id="PS50026"/>
    </source>
</evidence>
<dbReference type="GO" id="GO:0048544">
    <property type="term" value="P:recognition of pollen"/>
    <property type="evidence" value="ECO:0007669"/>
    <property type="project" value="InterPro"/>
</dbReference>
<keyword evidence="8" id="KW-1015">Disulfide bond</keyword>
<dbReference type="Gene3D" id="1.10.510.10">
    <property type="entry name" value="Transferase(Phosphotransferase) domain 1"/>
    <property type="match status" value="2"/>
</dbReference>
<dbReference type="CDD" id="cd00054">
    <property type="entry name" value="EGF_CA"/>
    <property type="match status" value="1"/>
</dbReference>
<dbReference type="InterPro" id="IPR000742">
    <property type="entry name" value="EGF"/>
</dbReference>
<dbReference type="FunFam" id="1.10.510.10:FF:001023">
    <property type="entry name" value="Os07g0541700 protein"/>
    <property type="match status" value="1"/>
</dbReference>
<evidence type="ECO:0000256" key="9">
    <source>
        <dbReference type="ARBA" id="ARBA00023180"/>
    </source>
</evidence>
<dbReference type="InterPro" id="IPR011009">
    <property type="entry name" value="Kinase-like_dom_sf"/>
</dbReference>
<dbReference type="PROSITE" id="PS50011">
    <property type="entry name" value="PROTEIN_KINASE_DOM"/>
    <property type="match status" value="1"/>
</dbReference>
<comment type="catalytic activity">
    <reaction evidence="10">
        <text>L-threonyl-[protein] + ATP = O-phospho-L-threonyl-[protein] + ADP + H(+)</text>
        <dbReference type="Rhea" id="RHEA:46608"/>
        <dbReference type="Rhea" id="RHEA-COMP:11060"/>
        <dbReference type="Rhea" id="RHEA-COMP:11605"/>
        <dbReference type="ChEBI" id="CHEBI:15378"/>
        <dbReference type="ChEBI" id="CHEBI:30013"/>
        <dbReference type="ChEBI" id="CHEBI:30616"/>
        <dbReference type="ChEBI" id="CHEBI:61977"/>
        <dbReference type="ChEBI" id="CHEBI:456216"/>
        <dbReference type="EC" id="2.7.11.1"/>
    </reaction>
</comment>
<dbReference type="CDD" id="cd01098">
    <property type="entry name" value="PAN_AP_plant"/>
    <property type="match status" value="1"/>
</dbReference>
<evidence type="ECO:0000256" key="3">
    <source>
        <dbReference type="ARBA" id="ARBA00022679"/>
    </source>
</evidence>
<evidence type="ECO:0000256" key="7">
    <source>
        <dbReference type="ARBA" id="ARBA00022840"/>
    </source>
</evidence>
<feature type="domain" description="Protein kinase" evidence="15">
    <location>
        <begin position="711"/>
        <end position="964"/>
    </location>
</feature>
<dbReference type="InterPro" id="IPR001480">
    <property type="entry name" value="Bulb-type_lectin_dom"/>
</dbReference>
<evidence type="ECO:0000256" key="5">
    <source>
        <dbReference type="ARBA" id="ARBA00022741"/>
    </source>
</evidence>
<evidence type="ECO:0000259" key="17">
    <source>
        <dbReference type="PROSITE" id="PS50927"/>
    </source>
</evidence>
<evidence type="ECO:0000256" key="1">
    <source>
        <dbReference type="ARBA" id="ARBA00012513"/>
    </source>
</evidence>
<keyword evidence="13" id="KW-1133">Transmembrane helix</keyword>
<dbReference type="Pfam" id="PF00069">
    <property type="entry name" value="Pkinase"/>
    <property type="match status" value="1"/>
</dbReference>
<dbReference type="Gene3D" id="2.90.10.10">
    <property type="entry name" value="Bulb-type lectin domain"/>
    <property type="match status" value="2"/>
</dbReference>
<keyword evidence="7" id="KW-0067">ATP-binding</keyword>
<feature type="transmembrane region" description="Helical" evidence="13">
    <location>
        <begin position="856"/>
        <end position="879"/>
    </location>
</feature>
<evidence type="ECO:0000313" key="19">
    <source>
        <dbReference type="EMBL" id="KAE7995518.1"/>
    </source>
</evidence>
<organism evidence="19 20">
    <name type="scientific">Carpinus fangiana</name>
    <dbReference type="NCBI Taxonomy" id="176857"/>
    <lineage>
        <taxon>Eukaryota</taxon>
        <taxon>Viridiplantae</taxon>
        <taxon>Streptophyta</taxon>
        <taxon>Embryophyta</taxon>
        <taxon>Tracheophyta</taxon>
        <taxon>Spermatophyta</taxon>
        <taxon>Magnoliopsida</taxon>
        <taxon>eudicotyledons</taxon>
        <taxon>Gunneridae</taxon>
        <taxon>Pentapetalae</taxon>
        <taxon>rosids</taxon>
        <taxon>fabids</taxon>
        <taxon>Fagales</taxon>
        <taxon>Betulaceae</taxon>
        <taxon>Carpinus</taxon>
    </lineage>
</organism>
<dbReference type="EMBL" id="CM017321">
    <property type="protein sequence ID" value="KAE7995518.1"/>
    <property type="molecule type" value="Genomic_DNA"/>
</dbReference>
<dbReference type="InterPro" id="IPR000858">
    <property type="entry name" value="S_locus_glycoprot_dom"/>
</dbReference>
<accession>A0A5N6Q8H0</accession>
<evidence type="ECO:0000256" key="8">
    <source>
        <dbReference type="ARBA" id="ARBA00023157"/>
    </source>
</evidence>
<evidence type="ECO:0000256" key="13">
    <source>
        <dbReference type="SAM" id="Phobius"/>
    </source>
</evidence>
<dbReference type="SMART" id="SM00108">
    <property type="entry name" value="B_lectin"/>
    <property type="match status" value="1"/>
</dbReference>
<comment type="caution">
    <text evidence="12">Lacks conserved residue(s) required for the propagation of feature annotation.</text>
</comment>
<protein>
    <recommendedName>
        <fullName evidence="1">non-specific serine/threonine protein kinase</fullName>
        <ecNumber evidence="1">2.7.11.1</ecNumber>
    </recommendedName>
</protein>
<dbReference type="PANTHER" id="PTHR32444:SF130">
    <property type="entry name" value="RECEPTOR-LIKE SERINE_THREONINE-PROTEIN KINASE"/>
    <property type="match status" value="1"/>
</dbReference>
<comment type="catalytic activity">
    <reaction evidence="11">
        <text>L-seryl-[protein] + ATP = O-phospho-L-seryl-[protein] + ADP + H(+)</text>
        <dbReference type="Rhea" id="RHEA:17989"/>
        <dbReference type="Rhea" id="RHEA-COMP:9863"/>
        <dbReference type="Rhea" id="RHEA-COMP:11604"/>
        <dbReference type="ChEBI" id="CHEBI:15378"/>
        <dbReference type="ChEBI" id="CHEBI:29999"/>
        <dbReference type="ChEBI" id="CHEBI:30616"/>
        <dbReference type="ChEBI" id="CHEBI:83421"/>
        <dbReference type="ChEBI" id="CHEBI:456216"/>
        <dbReference type="EC" id="2.7.11.1"/>
    </reaction>
</comment>
<feature type="signal peptide" evidence="14">
    <location>
        <begin position="1"/>
        <end position="22"/>
    </location>
</feature>
<dbReference type="GO" id="GO:0004674">
    <property type="term" value="F:protein serine/threonine kinase activity"/>
    <property type="evidence" value="ECO:0007669"/>
    <property type="project" value="UniProtKB-KW"/>
</dbReference>
<evidence type="ECO:0000256" key="11">
    <source>
        <dbReference type="ARBA" id="ARBA00048679"/>
    </source>
</evidence>
<feature type="domain" description="Bulb-type lectin" evidence="17">
    <location>
        <begin position="626"/>
        <end position="737"/>
    </location>
</feature>
<keyword evidence="5" id="KW-0547">Nucleotide-binding</keyword>
<name>A0A5N6Q8H0_9ROSI</name>
<keyword evidence="20" id="KW-1185">Reference proteome</keyword>
<dbReference type="SUPFAM" id="SSF56112">
    <property type="entry name" value="Protein kinase-like (PK-like)"/>
    <property type="match status" value="1"/>
</dbReference>
<evidence type="ECO:0000259" key="18">
    <source>
        <dbReference type="PROSITE" id="PS50948"/>
    </source>
</evidence>
<dbReference type="Pfam" id="PF00954">
    <property type="entry name" value="S_locus_glycop"/>
    <property type="match status" value="2"/>
</dbReference>
<evidence type="ECO:0000256" key="14">
    <source>
        <dbReference type="SAM" id="SignalP"/>
    </source>
</evidence>
<dbReference type="InterPro" id="IPR008271">
    <property type="entry name" value="Ser/Thr_kinase_AS"/>
</dbReference>
<keyword evidence="13" id="KW-0472">Membrane</keyword>
<sequence>MDAEKMFKSSILFILFFPFCTSIDTLKPNQSIKDGQYLMSKEKNFALGFFNPGNSSYWYLGIWYFKVTVKTVVWVANRKNPINGSSGVLSINQYGNLVLHDGSNHLLWTTNVSVQGTTSTVAQLQDSGNLVLVQDNNKNVLWQSFAYPTDTLLPVKDMKLGLNRRTGMHWFLTSWKSQDDPGAGDYAYKLDPARSPQFFLYKGSTPLWRTGPWPWILVTEKTSSDYEANFVSNQEEISYSYYLDDPSGLTRLVVDSSGLLQQLMWNDGDHQWKELWSAPKYRCDKYGQCGANSICSADNMNRFECTCLPGYEPKSPRDWSLRNGSEGCVRQQPGLSMCMNGEGFVNVGRVKIPDSPDASQLDTSMSGKECEKGCLRNCSCTAFITLDIDRKGIGCWTWYGELVDIAGYTNGGFDLNVHVNASELANNTKKSKDFLGKKWGRTIAVSSAAVALFLLSLLAYMWLMKKRKAKVTAANTVTKMFPENDPGTGDYLYKVNPAGSPQFFLYNDSTPYRRSWPWPWPCSLAKTKILDYKSNLVYNQDEISYTYSLDDPSFITRLVLQSSAMYKRKSKDFLGKNRKLVIAVLSVAVPFFLVWELWREDRALDIADPSINESCVTHEVLRCIQVGLLCVQEDIMDRPTMSAVLLMLSSEAAALPSPKHPAFIFRRASSDLDSVEGGGLYSVNEYGNLVLYDSYNRSLWSTNVSVPGTTSSVAQLLDSGNLVLVQEGDCLYQLNPNGSPQFYLYKDSTLHRRSWPWPWCSSVDTRSVDYNINFVYDQEEISYSYFFDDPSIITRLFLNNSGSIQLLRWNDGDGQWTEICTGDEDEGWELNVRADATEIAKYKTNSKGFLAKNRKLVIAVLSVAVLLCLGSLLTCIWLLRRRKTEDHTRSSSLSWRKRFEIIIEIARGILYLHQDSRLRIIHRDLKPSNILLDAEMHPKISDFGMARIFKTDQIRDKTTRVVGT</sequence>
<dbReference type="InterPro" id="IPR000719">
    <property type="entry name" value="Prot_kinase_dom"/>
</dbReference>
<gene>
    <name evidence="19" type="ORF">FH972_000302</name>
</gene>
<dbReference type="Pfam" id="PF08276">
    <property type="entry name" value="PAN_2"/>
    <property type="match status" value="1"/>
</dbReference>
<keyword evidence="4 14" id="KW-0732">Signal</keyword>
<keyword evidence="12" id="KW-0245">EGF-like domain</keyword>
<dbReference type="AlphaFoldDB" id="A0A5N6Q8H0"/>
<reference evidence="19 20" key="1">
    <citation type="submission" date="2019-06" db="EMBL/GenBank/DDBJ databases">
        <title>A chromosomal-level reference genome of Carpinus fangiana (Coryloideae, Betulaceae).</title>
        <authorList>
            <person name="Yang X."/>
            <person name="Wang Z."/>
            <person name="Zhang L."/>
            <person name="Hao G."/>
            <person name="Liu J."/>
            <person name="Yang Y."/>
        </authorList>
    </citation>
    <scope>NUCLEOTIDE SEQUENCE [LARGE SCALE GENOMIC DNA]</scope>
    <source>
        <strain evidence="19">Cfa_2016G</strain>
        <tissue evidence="19">Leaf</tissue>
    </source>
</reference>
<keyword evidence="13" id="KW-0812">Transmembrane</keyword>